<feature type="site" description="mRNA cap binding" evidence="12">
    <location>
        <position position="71"/>
    </location>
</feature>
<feature type="site" description="mRNA cap binding" evidence="12">
    <location>
        <position position="65"/>
    </location>
</feature>
<sequence>MSANQVASHYNAVPNTDKISRTDSRIYYLRNLNNWIKSLLISEFLERLNEDGCSSATVLDLCCGKGGDLLKWQRGRIKEIVMADIAEVSLKDCESRYNSLSVGRSNQRPFKAQFIAIDLTKNRLSERFSNPEIQFDIVSCQFALHYSFRSEQCARQMLQNVTERLRPGGYFIGALPDANRIVHLLRQGNGFYENDVCRIEYTDKTVNLAEEQPPLFGAQLTFNLDEVVNCPEYLAYFPLLSKMLEEFGMELVYCKAFPEAIEYFRTEGRQPEEAKNLLSRMSALEPYKPNSQLKGPETEYAGMEVKYTKEVEAQKTDGIKDPYMGILSKSEWEVISMYLVFAFRKK</sequence>
<dbReference type="PROSITE" id="PS51562">
    <property type="entry name" value="RNA_CAP0_MT"/>
    <property type="match status" value="1"/>
</dbReference>
<dbReference type="WBParaSite" id="ACRNAN_scaffold5209.g30141.t1">
    <property type="protein sequence ID" value="ACRNAN_scaffold5209.g30141.t1"/>
    <property type="gene ID" value="ACRNAN_scaffold5209.g30141"/>
</dbReference>
<feature type="binding site" evidence="11">
    <location>
        <position position="37"/>
    </location>
    <ligand>
        <name>S-adenosyl-L-methionine</name>
        <dbReference type="ChEBI" id="CHEBI:59789"/>
    </ligand>
</feature>
<name>A0A914E161_9BILA</name>
<evidence type="ECO:0000256" key="5">
    <source>
        <dbReference type="ARBA" id="ARBA00022691"/>
    </source>
</evidence>
<keyword evidence="5 10" id="KW-0949">S-adenosyl-L-methionine</keyword>
<evidence type="ECO:0000256" key="9">
    <source>
        <dbReference type="ARBA" id="ARBA00044712"/>
    </source>
</evidence>
<evidence type="ECO:0000256" key="7">
    <source>
        <dbReference type="ARBA" id="ARBA00023042"/>
    </source>
</evidence>
<dbReference type="GO" id="GO:0005634">
    <property type="term" value="C:nucleus"/>
    <property type="evidence" value="ECO:0007669"/>
    <property type="project" value="UniProtKB-SubCell"/>
</dbReference>
<keyword evidence="8 10" id="KW-0539">Nucleus</keyword>
<keyword evidence="6 10" id="KW-0694">RNA-binding</keyword>
<feature type="binding site" evidence="11">
    <location>
        <position position="84"/>
    </location>
    <ligand>
        <name>S-adenosyl-L-methionine</name>
        <dbReference type="ChEBI" id="CHEBI:59789"/>
    </ligand>
</feature>
<keyword evidence="7 10" id="KW-0506">mRNA capping</keyword>
<evidence type="ECO:0000256" key="2">
    <source>
        <dbReference type="ARBA" id="ARBA00022603"/>
    </source>
</evidence>
<dbReference type="InterPro" id="IPR016899">
    <property type="entry name" value="mRNA_G-N7_MeTrfase_euk"/>
</dbReference>
<dbReference type="PIRSF" id="PIRSF028762">
    <property type="entry name" value="ABD1"/>
    <property type="match status" value="1"/>
</dbReference>
<proteinExistence type="inferred from homology"/>
<keyword evidence="4 10" id="KW-0808">Transferase</keyword>
<keyword evidence="14" id="KW-1185">Reference proteome</keyword>
<dbReference type="Pfam" id="PF03291">
    <property type="entry name" value="mRNA_G-N7_MeTrfase"/>
    <property type="match status" value="1"/>
</dbReference>
<evidence type="ECO:0000313" key="15">
    <source>
        <dbReference type="WBParaSite" id="ACRNAN_scaffold5209.g30141.t1"/>
    </source>
</evidence>
<evidence type="ECO:0000259" key="13">
    <source>
        <dbReference type="PROSITE" id="PS51562"/>
    </source>
</evidence>
<feature type="binding site" evidence="11">
    <location>
        <position position="62"/>
    </location>
    <ligand>
        <name>S-adenosyl-L-methionine</name>
        <dbReference type="ChEBI" id="CHEBI:59789"/>
    </ligand>
</feature>
<reference evidence="15" key="1">
    <citation type="submission" date="2022-11" db="UniProtKB">
        <authorList>
            <consortium name="WormBaseParasite"/>
        </authorList>
    </citation>
    <scope>IDENTIFICATION</scope>
</reference>
<dbReference type="EC" id="2.1.1.56" evidence="10"/>
<feature type="binding site" evidence="11">
    <location>
        <position position="118"/>
    </location>
    <ligand>
        <name>S-adenosyl-L-methionine</name>
        <dbReference type="ChEBI" id="CHEBI:59789"/>
    </ligand>
</feature>
<evidence type="ECO:0000256" key="8">
    <source>
        <dbReference type="ARBA" id="ARBA00023242"/>
    </source>
</evidence>
<feature type="site" description="mRNA cap binding" evidence="12">
    <location>
        <position position="338"/>
    </location>
</feature>
<feature type="site" description="mRNA cap binding" evidence="12">
    <location>
        <position position="145"/>
    </location>
</feature>
<comment type="similarity">
    <text evidence="10">Belongs to the class I-like SAM-binding methyltransferase superfamily. mRNA cap 0 methyltransferase family.</text>
</comment>
<evidence type="ECO:0000256" key="12">
    <source>
        <dbReference type="PIRSR" id="PIRSR028762-2"/>
    </source>
</evidence>
<keyword evidence="3 10" id="KW-0507">mRNA processing</keyword>
<feature type="site" description="mRNA cap binding" evidence="12">
    <location>
        <position position="96"/>
    </location>
</feature>
<feature type="binding site" evidence="11">
    <location>
        <position position="146"/>
    </location>
    <ligand>
        <name>S-adenosyl-L-methionine</name>
        <dbReference type="ChEBI" id="CHEBI:59789"/>
    </ligand>
</feature>
<feature type="site" description="mRNA cap binding" evidence="12">
    <location>
        <position position="232"/>
    </location>
</feature>
<dbReference type="GO" id="GO:0004482">
    <property type="term" value="F:mRNA 5'-cap (guanine-N7-)-methyltransferase activity"/>
    <property type="evidence" value="ECO:0007669"/>
    <property type="project" value="UniProtKB-EC"/>
</dbReference>
<evidence type="ECO:0000256" key="4">
    <source>
        <dbReference type="ARBA" id="ARBA00022679"/>
    </source>
</evidence>
<dbReference type="GO" id="GO:0003723">
    <property type="term" value="F:RNA binding"/>
    <property type="evidence" value="ECO:0007669"/>
    <property type="project" value="UniProtKB-KW"/>
</dbReference>
<dbReference type="InterPro" id="IPR029063">
    <property type="entry name" value="SAM-dependent_MTases_sf"/>
</dbReference>
<dbReference type="Proteomes" id="UP000887540">
    <property type="component" value="Unplaced"/>
</dbReference>
<dbReference type="CDD" id="cd02440">
    <property type="entry name" value="AdoMet_MTases"/>
    <property type="match status" value="1"/>
</dbReference>
<dbReference type="InterPro" id="IPR004971">
    <property type="entry name" value="mRNA_G-N7_MeTrfase_dom"/>
</dbReference>
<protein>
    <recommendedName>
        <fullName evidence="10">mRNA cap guanine-N(7) methyltransferase</fullName>
        <ecNumber evidence="10">2.1.1.56</ecNumber>
    </recommendedName>
    <alternativeName>
        <fullName evidence="10">mRNA (guanine-N(7))-methyltransferase</fullName>
    </alternativeName>
    <alternativeName>
        <fullName evidence="10">mRNA cap methyltransferase</fullName>
    </alternativeName>
</protein>
<evidence type="ECO:0000256" key="1">
    <source>
        <dbReference type="ARBA" id="ARBA00004123"/>
    </source>
</evidence>
<dbReference type="SUPFAM" id="SSF53335">
    <property type="entry name" value="S-adenosyl-L-methionine-dependent methyltransferases"/>
    <property type="match status" value="1"/>
</dbReference>
<keyword evidence="2 10" id="KW-0489">Methyltransferase</keyword>
<comment type="subcellular location">
    <subcellularLocation>
        <location evidence="1 10">Nucleus</location>
    </subcellularLocation>
</comment>
<feature type="binding site" evidence="12">
    <location>
        <begin position="33"/>
        <end position="34"/>
    </location>
    <ligand>
        <name>mRNA</name>
        <dbReference type="ChEBI" id="CHEBI:33699"/>
    </ligand>
</feature>
<feature type="domain" description="MRNA cap 0 methyltransferase" evidence="13">
    <location>
        <begin position="24"/>
        <end position="346"/>
    </location>
</feature>
<dbReference type="PANTHER" id="PTHR12189">
    <property type="entry name" value="MRNA GUANINE-7- METHYLTRANSFERASE"/>
    <property type="match status" value="1"/>
</dbReference>
<dbReference type="PANTHER" id="PTHR12189:SF2">
    <property type="entry name" value="MRNA CAP GUANINE-N7 METHYLTRANSFERASE"/>
    <property type="match status" value="1"/>
</dbReference>
<dbReference type="AlphaFoldDB" id="A0A914E161"/>
<dbReference type="Gene3D" id="3.40.50.150">
    <property type="entry name" value="Vaccinia Virus protein VP39"/>
    <property type="match status" value="1"/>
</dbReference>
<dbReference type="InterPro" id="IPR039753">
    <property type="entry name" value="RG7MT1"/>
</dbReference>
<evidence type="ECO:0000256" key="10">
    <source>
        <dbReference type="PIRNR" id="PIRNR028762"/>
    </source>
</evidence>
<evidence type="ECO:0000313" key="14">
    <source>
        <dbReference type="Proteomes" id="UP000887540"/>
    </source>
</evidence>
<feature type="binding site" evidence="11">
    <location>
        <position position="141"/>
    </location>
    <ligand>
        <name>S-adenosyl-L-methionine</name>
        <dbReference type="ChEBI" id="CHEBI:59789"/>
    </ligand>
</feature>
<organism evidence="14 15">
    <name type="scientific">Acrobeloides nanus</name>
    <dbReference type="NCBI Taxonomy" id="290746"/>
    <lineage>
        <taxon>Eukaryota</taxon>
        <taxon>Metazoa</taxon>
        <taxon>Ecdysozoa</taxon>
        <taxon>Nematoda</taxon>
        <taxon>Chromadorea</taxon>
        <taxon>Rhabditida</taxon>
        <taxon>Tylenchina</taxon>
        <taxon>Cephalobomorpha</taxon>
        <taxon>Cephaloboidea</taxon>
        <taxon>Cephalobidae</taxon>
        <taxon>Acrobeloides</taxon>
    </lineage>
</organism>
<evidence type="ECO:0000256" key="11">
    <source>
        <dbReference type="PIRSR" id="PIRSR028762-1"/>
    </source>
</evidence>
<accession>A0A914E161</accession>
<comment type="catalytic activity">
    <reaction evidence="9">
        <text>a 5'-end (5'-triphosphoguanosine)-ribonucleoside in mRNA + S-adenosyl-L-methionine = a 5'-end (N(7)-methyl 5'-triphosphoguanosine)-ribonucleoside in mRNA + S-adenosyl-L-homocysteine</text>
        <dbReference type="Rhea" id="RHEA:67008"/>
        <dbReference type="Rhea" id="RHEA-COMP:17166"/>
        <dbReference type="Rhea" id="RHEA-COMP:17167"/>
        <dbReference type="ChEBI" id="CHEBI:57856"/>
        <dbReference type="ChEBI" id="CHEBI:59789"/>
        <dbReference type="ChEBI" id="CHEBI:156461"/>
        <dbReference type="ChEBI" id="CHEBI:167617"/>
        <dbReference type="EC" id="2.1.1.56"/>
    </reaction>
</comment>
<evidence type="ECO:0000256" key="3">
    <source>
        <dbReference type="ARBA" id="ARBA00022664"/>
    </source>
</evidence>
<evidence type="ECO:0000256" key="6">
    <source>
        <dbReference type="ARBA" id="ARBA00022884"/>
    </source>
</evidence>